<keyword evidence="2" id="KW-0812">Transmembrane</keyword>
<feature type="transmembrane region" description="Helical" evidence="2">
    <location>
        <begin position="12"/>
        <end position="35"/>
    </location>
</feature>
<proteinExistence type="predicted"/>
<evidence type="ECO:0000313" key="5">
    <source>
        <dbReference type="WBParaSite" id="TTAC_0001104301-mRNA-1"/>
    </source>
</evidence>
<evidence type="ECO:0000256" key="2">
    <source>
        <dbReference type="SAM" id="Phobius"/>
    </source>
</evidence>
<dbReference type="EMBL" id="UYWX01022764">
    <property type="protein sequence ID" value="VDM36006.1"/>
    <property type="molecule type" value="Genomic_DNA"/>
</dbReference>
<evidence type="ECO:0000313" key="3">
    <source>
        <dbReference type="EMBL" id="VDM36006.1"/>
    </source>
</evidence>
<protein>
    <submittedName>
        <fullName evidence="3 5">Uncharacterized protein</fullName>
    </submittedName>
</protein>
<evidence type="ECO:0000256" key="1">
    <source>
        <dbReference type="SAM" id="MobiDB-lite"/>
    </source>
</evidence>
<feature type="region of interest" description="Disordered" evidence="1">
    <location>
        <begin position="84"/>
        <end position="103"/>
    </location>
</feature>
<dbReference type="Proteomes" id="UP000274429">
    <property type="component" value="Unassembled WGS sequence"/>
</dbReference>
<gene>
    <name evidence="3" type="ORF">TTAC_LOCUS11026</name>
</gene>
<keyword evidence="4" id="KW-1185">Reference proteome</keyword>
<dbReference type="WBParaSite" id="TTAC_0001104301-mRNA-1">
    <property type="protein sequence ID" value="TTAC_0001104301-mRNA-1"/>
    <property type="gene ID" value="TTAC_0001104301"/>
</dbReference>
<reference evidence="3 4" key="2">
    <citation type="submission" date="2018-11" db="EMBL/GenBank/DDBJ databases">
        <authorList>
            <consortium name="Pathogen Informatics"/>
        </authorList>
    </citation>
    <scope>NUCLEOTIDE SEQUENCE [LARGE SCALE GENOMIC DNA]</scope>
</reference>
<dbReference type="AlphaFoldDB" id="A0A0R3XBW6"/>
<evidence type="ECO:0000313" key="4">
    <source>
        <dbReference type="Proteomes" id="UP000274429"/>
    </source>
</evidence>
<feature type="compositionally biased region" description="Acidic residues" evidence="1">
    <location>
        <begin position="92"/>
        <end position="103"/>
    </location>
</feature>
<name>A0A0R3XBW6_HYDTA</name>
<keyword evidence="2" id="KW-1133">Transmembrane helix</keyword>
<reference evidence="5" key="1">
    <citation type="submission" date="2017-02" db="UniProtKB">
        <authorList>
            <consortium name="WormBaseParasite"/>
        </authorList>
    </citation>
    <scope>IDENTIFICATION</scope>
</reference>
<accession>A0A0R3XBW6</accession>
<organism evidence="5">
    <name type="scientific">Hydatigena taeniaeformis</name>
    <name type="common">Feline tapeworm</name>
    <name type="synonym">Taenia taeniaeformis</name>
    <dbReference type="NCBI Taxonomy" id="6205"/>
    <lineage>
        <taxon>Eukaryota</taxon>
        <taxon>Metazoa</taxon>
        <taxon>Spiralia</taxon>
        <taxon>Lophotrochozoa</taxon>
        <taxon>Platyhelminthes</taxon>
        <taxon>Cestoda</taxon>
        <taxon>Eucestoda</taxon>
        <taxon>Cyclophyllidea</taxon>
        <taxon>Taeniidae</taxon>
        <taxon>Hydatigera</taxon>
    </lineage>
</organism>
<keyword evidence="2" id="KW-0472">Membrane</keyword>
<sequence>MSAMSAKSLAGVLRGVAAFLFFYALLPLRFILAFLNRSVTPMWCKLRSSGGVERAVEGLIEVRAHLRPHLFCLVSHSCRIAVGESEGKQEQEQEQEEEEEEDNMEMLAIVGGKLLRSAAERERANDAMSAIVSTCRLHSLNTTTTE</sequence>